<reference evidence="2 3" key="1">
    <citation type="submission" date="2018-12" db="EMBL/GenBank/DDBJ databases">
        <authorList>
            <consortium name="Pathogen Informatics"/>
        </authorList>
    </citation>
    <scope>NUCLEOTIDE SEQUENCE [LARGE SCALE GENOMIC DNA]</scope>
    <source>
        <strain evidence="2 3">NCTC3166</strain>
    </source>
</reference>
<evidence type="ECO:0000256" key="1">
    <source>
        <dbReference type="SAM" id="Phobius"/>
    </source>
</evidence>
<accession>A0A447Z6T9</accession>
<proteinExistence type="predicted"/>
<organism evidence="2 3">
    <name type="scientific">Streptococcus viridans</name>
    <dbReference type="NCBI Taxonomy" id="78535"/>
    <lineage>
        <taxon>Bacteria</taxon>
        <taxon>Bacillati</taxon>
        <taxon>Bacillota</taxon>
        <taxon>Bacilli</taxon>
        <taxon>Lactobacillales</taxon>
        <taxon>Streptococcaceae</taxon>
        <taxon>Streptococcus</taxon>
    </lineage>
</organism>
<dbReference type="EMBL" id="LR134266">
    <property type="protein sequence ID" value="VED68083.1"/>
    <property type="molecule type" value="Genomic_DNA"/>
</dbReference>
<dbReference type="KEGG" id="svf:NCTC3166_01922"/>
<feature type="transmembrane region" description="Helical" evidence="1">
    <location>
        <begin position="241"/>
        <end position="259"/>
    </location>
</feature>
<dbReference type="Proteomes" id="UP000270025">
    <property type="component" value="Chromosome"/>
</dbReference>
<dbReference type="RefSeq" id="WP_126404983.1">
    <property type="nucleotide sequence ID" value="NZ_LR134266.1"/>
</dbReference>
<feature type="transmembrane region" description="Helical" evidence="1">
    <location>
        <begin position="24"/>
        <end position="46"/>
    </location>
</feature>
<feature type="transmembrane region" description="Helical" evidence="1">
    <location>
        <begin position="216"/>
        <end position="235"/>
    </location>
</feature>
<sequence>MPYPFNYFSSLFQVRKAFANRKQLNWFQMIFTSLFLLSLTLIPVAVQNAELQTYPLTTFVSDVFDPLTEDVMKDLKENVRIEQHELVYNSHFGVHKNKAGHVIIGHHVGTPLGEKLTLYFDKTQLVISRENKELASIPYQAINQKSLENKDALSQAISKDWFQANRLAVSLFLVLFSGFLSAVNFAILVFGASFFLYLTRKSRLFSLKTFKECFNFTINCLGLPILASVLISLLFHQVFTTTILIQNILFVLFLALAFYKTHFRDPDYKP</sequence>
<gene>
    <name evidence="2" type="primary">malA</name>
    <name evidence="2" type="ORF">NCTC3166_01922</name>
</gene>
<keyword evidence="1" id="KW-1133">Transmembrane helix</keyword>
<dbReference type="AlphaFoldDB" id="A0A447Z6T9"/>
<protein>
    <submittedName>
        <fullName evidence="2">Maltodextrose utilization protein MalA</fullName>
    </submittedName>
</protein>
<keyword evidence="1" id="KW-0812">Transmembrane</keyword>
<keyword evidence="1" id="KW-0472">Membrane</keyword>
<feature type="transmembrane region" description="Helical" evidence="1">
    <location>
        <begin position="167"/>
        <end position="196"/>
    </location>
</feature>
<keyword evidence="3" id="KW-1185">Reference proteome</keyword>
<evidence type="ECO:0000313" key="2">
    <source>
        <dbReference type="EMBL" id="VED68083.1"/>
    </source>
</evidence>
<evidence type="ECO:0000313" key="3">
    <source>
        <dbReference type="Proteomes" id="UP000270025"/>
    </source>
</evidence>
<name>A0A447Z6T9_9STRE</name>